<dbReference type="PANTHER" id="PTHR38011">
    <property type="entry name" value="DIHYDROFOLATE REDUCTASE FAMILY PROTEIN (AFU_ORTHOLOGUE AFUA_8G06820)"/>
    <property type="match status" value="1"/>
</dbReference>
<evidence type="ECO:0000259" key="9">
    <source>
        <dbReference type="PROSITE" id="PS51747"/>
    </source>
</evidence>
<dbReference type="PROSITE" id="PS00903">
    <property type="entry name" value="CYT_DCMP_DEAMINASES_1"/>
    <property type="match status" value="1"/>
</dbReference>
<dbReference type="InterPro" id="IPR016192">
    <property type="entry name" value="APOBEC/CMP_deaminase_Zn-bd"/>
</dbReference>
<dbReference type="InterPro" id="IPR016193">
    <property type="entry name" value="Cytidine_deaminase-like"/>
</dbReference>
<dbReference type="GO" id="GO:0008703">
    <property type="term" value="F:5-amino-6-(5-phosphoribosylamino)uracil reductase activity"/>
    <property type="evidence" value="ECO:0007669"/>
    <property type="project" value="InterPro"/>
</dbReference>
<dbReference type="UniPathway" id="UPA00275">
    <property type="reaction ID" value="UER00401"/>
</dbReference>
<dbReference type="Pfam" id="PF01872">
    <property type="entry name" value="RibD_C"/>
    <property type="match status" value="1"/>
</dbReference>
<dbReference type="PIRSF" id="PIRSF006769">
    <property type="entry name" value="RibD"/>
    <property type="match status" value="1"/>
</dbReference>
<dbReference type="Gene3D" id="3.40.430.10">
    <property type="entry name" value="Dihydrofolate Reductase, subunit A"/>
    <property type="match status" value="1"/>
</dbReference>
<dbReference type="InterPro" id="IPR024072">
    <property type="entry name" value="DHFR-like_dom_sf"/>
</dbReference>
<dbReference type="GO" id="GO:0008270">
    <property type="term" value="F:zinc ion binding"/>
    <property type="evidence" value="ECO:0007669"/>
    <property type="project" value="InterPro"/>
</dbReference>
<dbReference type="InterPro" id="IPR050765">
    <property type="entry name" value="Riboflavin_Biosynth_HTPR"/>
</dbReference>
<keyword evidence="3" id="KW-0686">Riboflavin biosynthesis</keyword>
<dbReference type="InterPro" id="IPR002125">
    <property type="entry name" value="CMP_dCMP_dom"/>
</dbReference>
<dbReference type="PROSITE" id="PS51747">
    <property type="entry name" value="CYT_DCMP_DEAMINASES_2"/>
    <property type="match status" value="1"/>
</dbReference>
<keyword evidence="4" id="KW-0479">Metal-binding</keyword>
<reference evidence="10" key="1">
    <citation type="submission" date="2018-05" db="EMBL/GenBank/DDBJ databases">
        <authorList>
            <person name="Lanie J.A."/>
            <person name="Ng W.-L."/>
            <person name="Kazmierczak K.M."/>
            <person name="Andrzejewski T.M."/>
            <person name="Davidsen T.M."/>
            <person name="Wayne K.J."/>
            <person name="Tettelin H."/>
            <person name="Glass J.I."/>
            <person name="Rusch D."/>
            <person name="Podicherti R."/>
            <person name="Tsui H.-C.T."/>
            <person name="Winkler M.E."/>
        </authorList>
    </citation>
    <scope>NUCLEOTIDE SEQUENCE</scope>
</reference>
<evidence type="ECO:0000256" key="1">
    <source>
        <dbReference type="ARBA" id="ARBA00004882"/>
    </source>
</evidence>
<organism evidence="10">
    <name type="scientific">marine metagenome</name>
    <dbReference type="NCBI Taxonomy" id="408172"/>
    <lineage>
        <taxon>unclassified sequences</taxon>
        <taxon>metagenomes</taxon>
        <taxon>ecological metagenomes</taxon>
    </lineage>
</organism>
<dbReference type="CDD" id="cd01284">
    <property type="entry name" value="Riboflavin_deaminase-reductase"/>
    <property type="match status" value="1"/>
</dbReference>
<evidence type="ECO:0000256" key="3">
    <source>
        <dbReference type="ARBA" id="ARBA00022619"/>
    </source>
</evidence>
<evidence type="ECO:0000256" key="4">
    <source>
        <dbReference type="ARBA" id="ARBA00022723"/>
    </source>
</evidence>
<evidence type="ECO:0000256" key="5">
    <source>
        <dbReference type="ARBA" id="ARBA00022833"/>
    </source>
</evidence>
<dbReference type="NCBIfam" id="TIGR00227">
    <property type="entry name" value="ribD_Cterm"/>
    <property type="match status" value="1"/>
</dbReference>
<keyword evidence="8" id="KW-0511">Multifunctional enzyme</keyword>
<dbReference type="EMBL" id="UINC01023931">
    <property type="protein sequence ID" value="SVA96592.1"/>
    <property type="molecule type" value="Genomic_DNA"/>
</dbReference>
<comment type="pathway">
    <text evidence="2">Cofactor biosynthesis; riboflavin biosynthesis; 5-amino-6-(D-ribitylamino)uracil from GTP: step 3/4.</text>
</comment>
<dbReference type="InterPro" id="IPR011549">
    <property type="entry name" value="RibD_C"/>
</dbReference>
<dbReference type="GO" id="GO:0009231">
    <property type="term" value="P:riboflavin biosynthetic process"/>
    <property type="evidence" value="ECO:0007669"/>
    <property type="project" value="UniProtKB-UniPathway"/>
</dbReference>
<proteinExistence type="predicted"/>
<sequence length="354" mass="38890">MQTALGLAKKGMHTAKPNPRVGCVVVSENKIVGQGWHRQTGAAHAETIALSEAGDKAKDSTVYSTLEPCTHHGQTPPCVEALIAAAVGKVVYAMEDPNPVVSGQSRKILESAEIEVISGVLSQESKDLNIGFHKRMKFGLPYIRTKIAASIDGKTALLNGKSQWISSKQSRDDVQLWRARSCALVTSIDTVIADDPSLNVRINDFSDIDQPTRVILDSQLRMRGDYKILKSPGDVIVYSLQQVHNDPIFEGMIETTDERDGHVSLESVFRDLAKKEINEVMFECGGTLNGALLKQNFIDEIIIYLAPCILGDQANNMFSLPAISAMSERYNFNLIQVDRTGDDIRVILRKANLV</sequence>
<evidence type="ECO:0000256" key="8">
    <source>
        <dbReference type="ARBA" id="ARBA00023268"/>
    </source>
</evidence>
<gene>
    <name evidence="10" type="ORF">METZ01_LOCUS149446</name>
</gene>
<keyword evidence="5" id="KW-0862">Zinc</keyword>
<evidence type="ECO:0000256" key="2">
    <source>
        <dbReference type="ARBA" id="ARBA00004910"/>
    </source>
</evidence>
<dbReference type="Pfam" id="PF00383">
    <property type="entry name" value="dCMP_cyt_deam_1"/>
    <property type="match status" value="1"/>
</dbReference>
<dbReference type="AlphaFoldDB" id="A0A382A655"/>
<evidence type="ECO:0000256" key="7">
    <source>
        <dbReference type="ARBA" id="ARBA00023002"/>
    </source>
</evidence>
<dbReference type="Gene3D" id="3.40.140.10">
    <property type="entry name" value="Cytidine Deaminase, domain 2"/>
    <property type="match status" value="1"/>
</dbReference>
<dbReference type="GO" id="GO:0008835">
    <property type="term" value="F:diaminohydroxyphosphoribosylaminopyrimidine deaminase activity"/>
    <property type="evidence" value="ECO:0007669"/>
    <property type="project" value="InterPro"/>
</dbReference>
<dbReference type="SUPFAM" id="SSF53927">
    <property type="entry name" value="Cytidine deaminase-like"/>
    <property type="match status" value="1"/>
</dbReference>
<dbReference type="InterPro" id="IPR004794">
    <property type="entry name" value="Eubact_RibD"/>
</dbReference>
<dbReference type="GO" id="GO:0050661">
    <property type="term" value="F:NADP binding"/>
    <property type="evidence" value="ECO:0007669"/>
    <property type="project" value="InterPro"/>
</dbReference>
<dbReference type="PANTHER" id="PTHR38011:SF7">
    <property type="entry name" value="2,5-DIAMINO-6-RIBOSYLAMINO-4(3H)-PYRIMIDINONE 5'-PHOSPHATE REDUCTASE"/>
    <property type="match status" value="1"/>
</dbReference>
<keyword evidence="6" id="KW-0521">NADP</keyword>
<protein>
    <recommendedName>
        <fullName evidence="9">CMP/dCMP-type deaminase domain-containing protein</fullName>
    </recommendedName>
</protein>
<evidence type="ECO:0000256" key="6">
    <source>
        <dbReference type="ARBA" id="ARBA00022857"/>
    </source>
</evidence>
<evidence type="ECO:0000313" key="10">
    <source>
        <dbReference type="EMBL" id="SVA96592.1"/>
    </source>
</evidence>
<accession>A0A382A655</accession>
<name>A0A382A655_9ZZZZ</name>
<feature type="domain" description="CMP/dCMP-type deaminase" evidence="9">
    <location>
        <begin position="1"/>
        <end position="105"/>
    </location>
</feature>
<dbReference type="InterPro" id="IPR002734">
    <property type="entry name" value="RibDG_C"/>
</dbReference>
<keyword evidence="7" id="KW-0560">Oxidoreductase</keyword>
<dbReference type="NCBIfam" id="TIGR00326">
    <property type="entry name" value="eubact_ribD"/>
    <property type="match status" value="1"/>
</dbReference>
<comment type="pathway">
    <text evidence="1">Cofactor biosynthesis; riboflavin biosynthesis; 5-amino-6-(D-ribitylamino)uracil from GTP: step 2/4.</text>
</comment>
<dbReference type="SUPFAM" id="SSF53597">
    <property type="entry name" value="Dihydrofolate reductase-like"/>
    <property type="match status" value="1"/>
</dbReference>